<dbReference type="GeneID" id="87836196"/>
<evidence type="ECO:0000256" key="1">
    <source>
        <dbReference type="SAM" id="MobiDB-lite"/>
    </source>
</evidence>
<accession>A0AAE0HQE0</accession>
<comment type="caution">
    <text evidence="2">The sequence shown here is derived from an EMBL/GenBank/DDBJ whole genome shotgun (WGS) entry which is preliminary data.</text>
</comment>
<evidence type="ECO:0000313" key="3">
    <source>
        <dbReference type="Proteomes" id="UP001278766"/>
    </source>
</evidence>
<organism evidence="2 3">
    <name type="scientific">Chaetomium fimeti</name>
    <dbReference type="NCBI Taxonomy" id="1854472"/>
    <lineage>
        <taxon>Eukaryota</taxon>
        <taxon>Fungi</taxon>
        <taxon>Dikarya</taxon>
        <taxon>Ascomycota</taxon>
        <taxon>Pezizomycotina</taxon>
        <taxon>Sordariomycetes</taxon>
        <taxon>Sordariomycetidae</taxon>
        <taxon>Sordariales</taxon>
        <taxon>Chaetomiaceae</taxon>
        <taxon>Chaetomium</taxon>
    </lineage>
</organism>
<feature type="compositionally biased region" description="Basic and acidic residues" evidence="1">
    <location>
        <begin position="250"/>
        <end position="265"/>
    </location>
</feature>
<sequence>MEIEGYHPAVCLHARMDAESIKGCRSHLQAPSVTEAKHLSDYNVATQKPVKMSTYIEQLPLPALPTGDFSTVTPLFRNTTNNGQPQTAPLPPTYPNAASLNPPFFDPTAPAPYHARQFSNGHPTSSVHSDSTGDFITPPTHPNPEMPNPNHHHHYQPYHHQPPYHHHRPSRPSPPSTARRWMLRINAIQRSELGDGLHLPRRSNNTAAEPSPSGGDGAADGGGRGQTPTPGSVAAAHQQQHHQHRRLVKKQRERERERENNENHRGLVGGFRVLWHRG</sequence>
<feature type="region of interest" description="Disordered" evidence="1">
    <location>
        <begin position="108"/>
        <end position="177"/>
    </location>
</feature>
<feature type="compositionally biased region" description="Basic residues" evidence="1">
    <location>
        <begin position="150"/>
        <end position="170"/>
    </location>
</feature>
<reference evidence="2" key="2">
    <citation type="submission" date="2023-06" db="EMBL/GenBank/DDBJ databases">
        <authorList>
            <consortium name="Lawrence Berkeley National Laboratory"/>
            <person name="Haridas S."/>
            <person name="Hensen N."/>
            <person name="Bonometti L."/>
            <person name="Westerberg I."/>
            <person name="Brannstrom I.O."/>
            <person name="Guillou S."/>
            <person name="Cros-Aarteil S."/>
            <person name="Calhoun S."/>
            <person name="Kuo A."/>
            <person name="Mondo S."/>
            <person name="Pangilinan J."/>
            <person name="Riley R."/>
            <person name="Labutti K."/>
            <person name="Andreopoulos B."/>
            <person name="Lipzen A."/>
            <person name="Chen C."/>
            <person name="Yanf M."/>
            <person name="Daum C."/>
            <person name="Ng V."/>
            <person name="Clum A."/>
            <person name="Steindorff A."/>
            <person name="Ohm R."/>
            <person name="Martin F."/>
            <person name="Silar P."/>
            <person name="Natvig D."/>
            <person name="Lalanne C."/>
            <person name="Gautier V."/>
            <person name="Ament-Velasquez S.L."/>
            <person name="Kruys A."/>
            <person name="Hutchinson M.I."/>
            <person name="Powell A.J."/>
            <person name="Barry K."/>
            <person name="Miller A.N."/>
            <person name="Grigoriev I.V."/>
            <person name="Debuchy R."/>
            <person name="Gladieux P."/>
            <person name="Thoren M.H."/>
            <person name="Johannesson H."/>
        </authorList>
    </citation>
    <scope>NUCLEOTIDE SEQUENCE</scope>
    <source>
        <strain evidence="2">CBS 168.71</strain>
    </source>
</reference>
<feature type="compositionally biased region" description="Basic residues" evidence="1">
    <location>
        <begin position="239"/>
        <end position="249"/>
    </location>
</feature>
<reference evidence="2" key="1">
    <citation type="journal article" date="2023" name="Mol. Phylogenet. Evol.">
        <title>Genome-scale phylogeny and comparative genomics of the fungal order Sordariales.</title>
        <authorList>
            <person name="Hensen N."/>
            <person name="Bonometti L."/>
            <person name="Westerberg I."/>
            <person name="Brannstrom I.O."/>
            <person name="Guillou S."/>
            <person name="Cros-Aarteil S."/>
            <person name="Calhoun S."/>
            <person name="Haridas S."/>
            <person name="Kuo A."/>
            <person name="Mondo S."/>
            <person name="Pangilinan J."/>
            <person name="Riley R."/>
            <person name="LaButti K."/>
            <person name="Andreopoulos B."/>
            <person name="Lipzen A."/>
            <person name="Chen C."/>
            <person name="Yan M."/>
            <person name="Daum C."/>
            <person name="Ng V."/>
            <person name="Clum A."/>
            <person name="Steindorff A."/>
            <person name="Ohm R.A."/>
            <person name="Martin F."/>
            <person name="Silar P."/>
            <person name="Natvig D.O."/>
            <person name="Lalanne C."/>
            <person name="Gautier V."/>
            <person name="Ament-Velasquez S.L."/>
            <person name="Kruys A."/>
            <person name="Hutchinson M.I."/>
            <person name="Powell A.J."/>
            <person name="Barry K."/>
            <person name="Miller A.N."/>
            <person name="Grigoriev I.V."/>
            <person name="Debuchy R."/>
            <person name="Gladieux P."/>
            <person name="Hiltunen Thoren M."/>
            <person name="Johannesson H."/>
        </authorList>
    </citation>
    <scope>NUCLEOTIDE SEQUENCE</scope>
    <source>
        <strain evidence="2">CBS 168.71</strain>
    </source>
</reference>
<gene>
    <name evidence="2" type="ORF">B0H64DRAFT_20050</name>
</gene>
<dbReference type="RefSeq" id="XP_062664155.1">
    <property type="nucleotide sequence ID" value="XM_062799248.1"/>
</dbReference>
<feature type="compositionally biased region" description="Gly residues" evidence="1">
    <location>
        <begin position="214"/>
        <end position="225"/>
    </location>
</feature>
<protein>
    <submittedName>
        <fullName evidence="2">Uncharacterized protein</fullName>
    </submittedName>
</protein>
<dbReference type="EMBL" id="JAUEPN010000001">
    <property type="protein sequence ID" value="KAK3300641.1"/>
    <property type="molecule type" value="Genomic_DNA"/>
</dbReference>
<proteinExistence type="predicted"/>
<name>A0AAE0HQE0_9PEZI</name>
<feature type="region of interest" description="Disordered" evidence="1">
    <location>
        <begin position="192"/>
        <end position="265"/>
    </location>
</feature>
<keyword evidence="3" id="KW-1185">Reference proteome</keyword>
<feature type="compositionally biased region" description="Polar residues" evidence="1">
    <location>
        <begin position="117"/>
        <end position="134"/>
    </location>
</feature>
<dbReference type="Proteomes" id="UP001278766">
    <property type="component" value="Unassembled WGS sequence"/>
</dbReference>
<dbReference type="AlphaFoldDB" id="A0AAE0HQE0"/>
<evidence type="ECO:0000313" key="2">
    <source>
        <dbReference type="EMBL" id="KAK3300641.1"/>
    </source>
</evidence>